<keyword evidence="2" id="KW-1185">Reference proteome</keyword>
<evidence type="ECO:0000313" key="1">
    <source>
        <dbReference type="EMBL" id="MEJ7136847.1"/>
    </source>
</evidence>
<accession>A0ACC6NXZ8</accession>
<dbReference type="Proteomes" id="UP001364695">
    <property type="component" value="Unassembled WGS sequence"/>
</dbReference>
<evidence type="ECO:0000313" key="2">
    <source>
        <dbReference type="Proteomes" id="UP001364695"/>
    </source>
</evidence>
<organism evidence="1 2">
    <name type="scientific">Amphibiibacter pelophylacis</name>
    <dbReference type="NCBI Taxonomy" id="1799477"/>
    <lineage>
        <taxon>Bacteria</taxon>
        <taxon>Pseudomonadati</taxon>
        <taxon>Pseudomonadota</taxon>
        <taxon>Betaproteobacteria</taxon>
        <taxon>Burkholderiales</taxon>
        <taxon>Sphaerotilaceae</taxon>
        <taxon>Amphibiibacter</taxon>
    </lineage>
</organism>
<dbReference type="EMBL" id="JAWDIE010000001">
    <property type="protein sequence ID" value="MEJ7136847.1"/>
    <property type="molecule type" value="Genomic_DNA"/>
</dbReference>
<proteinExistence type="predicted"/>
<name>A0ACC6NXZ8_9BURK</name>
<reference evidence="1" key="1">
    <citation type="submission" date="2023-10" db="EMBL/GenBank/DDBJ databases">
        <title>Amphibacter perezi, gen. nov., sp. nov. a novel taxa of the family Comamonadaceae, class Betaproteobacteria isolated from the skin microbiota of Pelophylax perezi from different populations.</title>
        <authorList>
            <person name="Costa S."/>
            <person name="Proenca D.N."/>
            <person name="Lopes I."/>
            <person name="Morais P.V."/>
        </authorList>
    </citation>
    <scope>NUCLEOTIDE SEQUENCE</scope>
    <source>
        <strain evidence="1">SL12-8</strain>
    </source>
</reference>
<protein>
    <submittedName>
        <fullName evidence="1">Protein phosphatase 2C domain-containing protein</fullName>
    </submittedName>
</protein>
<sequence>MNTPPAPDPSGGWLAAPCDFDLLWGAATDVGLVRRNNEDAVRIEHEADLAFLADGMGGYSGGEVASRMAVNCACTQILSALGRATSADSDSSLAAVQQALHDAQWQAHHQVMQQARRDPALHGMGTTLAGLWLRRDRAFVCHVGDSRIYCWRAGELLQITRDHTVLQEQIDAGLPAQSLFGHPAARNVLTRALGIEGAFGPETRVLPVVSGDLFLMCSDGLTDALDDAGIARLCAGLSAPQALAEALVRAANEHGGRDNVTVLTVRVGSLRTPPGLSGR</sequence>
<comment type="caution">
    <text evidence="1">The sequence shown here is derived from an EMBL/GenBank/DDBJ whole genome shotgun (WGS) entry which is preliminary data.</text>
</comment>
<gene>
    <name evidence="1" type="ORF">RV045_00185</name>
</gene>